<organism evidence="2 3">
    <name type="scientific">Paenibacillus contaminans</name>
    <dbReference type="NCBI Taxonomy" id="450362"/>
    <lineage>
        <taxon>Bacteria</taxon>
        <taxon>Bacillati</taxon>
        <taxon>Bacillota</taxon>
        <taxon>Bacilli</taxon>
        <taxon>Bacillales</taxon>
        <taxon>Paenibacillaceae</taxon>
        <taxon>Paenibacillus</taxon>
    </lineage>
</organism>
<dbReference type="Proteomes" id="UP000250369">
    <property type="component" value="Unassembled WGS sequence"/>
</dbReference>
<dbReference type="EMBL" id="QMFB01000002">
    <property type="protein sequence ID" value="RAV22508.1"/>
    <property type="molecule type" value="Genomic_DNA"/>
</dbReference>
<keyword evidence="1" id="KW-0472">Membrane</keyword>
<protein>
    <submittedName>
        <fullName evidence="2">Uncharacterized protein</fullName>
    </submittedName>
</protein>
<accession>A0A329MT80</accession>
<feature type="transmembrane region" description="Helical" evidence="1">
    <location>
        <begin position="25"/>
        <end position="45"/>
    </location>
</feature>
<comment type="caution">
    <text evidence="2">The sequence shown here is derived from an EMBL/GenBank/DDBJ whole genome shotgun (WGS) entry which is preliminary data.</text>
</comment>
<keyword evidence="1" id="KW-1133">Transmembrane helix</keyword>
<evidence type="ECO:0000256" key="1">
    <source>
        <dbReference type="SAM" id="Phobius"/>
    </source>
</evidence>
<name>A0A329MT80_9BACL</name>
<dbReference type="AlphaFoldDB" id="A0A329MT80"/>
<keyword evidence="1" id="KW-0812">Transmembrane</keyword>
<proteinExistence type="predicted"/>
<gene>
    <name evidence="2" type="ORF">DQG23_06115</name>
</gene>
<evidence type="ECO:0000313" key="2">
    <source>
        <dbReference type="EMBL" id="RAV22508.1"/>
    </source>
</evidence>
<keyword evidence="3" id="KW-1185">Reference proteome</keyword>
<sequence length="70" mass="8062">MIKDNKSIPASYNGMRMLFAFLSDLPPSFFVSYLFYIVYITSHYMQSCSILKARYLIKGFAMAGKCMHMA</sequence>
<evidence type="ECO:0000313" key="3">
    <source>
        <dbReference type="Proteomes" id="UP000250369"/>
    </source>
</evidence>
<reference evidence="2 3" key="1">
    <citation type="journal article" date="2009" name="Int. J. Syst. Evol. Microbiol.">
        <title>Paenibacillus contaminans sp. nov., isolated from a contaminated laboratory plate.</title>
        <authorList>
            <person name="Chou J.H."/>
            <person name="Lee J.H."/>
            <person name="Lin M.C."/>
            <person name="Chang P.S."/>
            <person name="Arun A.B."/>
            <person name="Young C.C."/>
            <person name="Chen W.M."/>
        </authorList>
    </citation>
    <scope>NUCLEOTIDE SEQUENCE [LARGE SCALE GENOMIC DNA]</scope>
    <source>
        <strain evidence="2 3">CKOBP-6</strain>
    </source>
</reference>